<sequence>MPYPILKLPYGLRCRLRELATPVEAYNLQIAVGHNLDGLKPVQKRKYCDISIYRETVEIGPMFNETIPSFNQDLVFVCRSISIHGLTEEMLDGPIFDKICLKETKELQIWNSVKVKVTTNLLKKVSQKTNDCLTSLIVNNHSSSFDEILSLFPKLKKFSTSTSYEGWAKDILKVDKIKLTKLTILKCQNCKALLNFKPEEMVQILKKGLSISSYCYCYNDETSQAAVQRLTDELRPLVPYRYNSSMSKHQATFFVSIRDVGGNSKTLELTWNCKNEKSLRMHYEPY</sequence>
<accession>A0A7E4W7R7</accession>
<protein>
    <submittedName>
        <fullName evidence="2">F-box C protein</fullName>
    </submittedName>
</protein>
<organism evidence="1 2">
    <name type="scientific">Panagrellus redivivus</name>
    <name type="common">Microworm</name>
    <dbReference type="NCBI Taxonomy" id="6233"/>
    <lineage>
        <taxon>Eukaryota</taxon>
        <taxon>Metazoa</taxon>
        <taxon>Ecdysozoa</taxon>
        <taxon>Nematoda</taxon>
        <taxon>Chromadorea</taxon>
        <taxon>Rhabditida</taxon>
        <taxon>Tylenchina</taxon>
        <taxon>Panagrolaimomorpha</taxon>
        <taxon>Panagrolaimoidea</taxon>
        <taxon>Panagrolaimidae</taxon>
        <taxon>Panagrellus</taxon>
    </lineage>
</organism>
<evidence type="ECO:0000313" key="2">
    <source>
        <dbReference type="WBParaSite" id="Pan_g8064.t1"/>
    </source>
</evidence>
<dbReference type="WBParaSite" id="Pan_g8064.t1">
    <property type="protein sequence ID" value="Pan_g8064.t1"/>
    <property type="gene ID" value="Pan_g8064"/>
</dbReference>
<proteinExistence type="predicted"/>
<evidence type="ECO:0000313" key="1">
    <source>
        <dbReference type="Proteomes" id="UP000492821"/>
    </source>
</evidence>
<dbReference type="Proteomes" id="UP000492821">
    <property type="component" value="Unassembled WGS sequence"/>
</dbReference>
<reference evidence="2" key="2">
    <citation type="submission" date="2020-10" db="UniProtKB">
        <authorList>
            <consortium name="WormBaseParasite"/>
        </authorList>
    </citation>
    <scope>IDENTIFICATION</scope>
</reference>
<dbReference type="AlphaFoldDB" id="A0A7E4W7R7"/>
<name>A0A7E4W7R7_PANRE</name>
<reference evidence="1" key="1">
    <citation type="journal article" date="2013" name="Genetics">
        <title>The draft genome and transcriptome of Panagrellus redivivus are shaped by the harsh demands of a free-living lifestyle.</title>
        <authorList>
            <person name="Srinivasan J."/>
            <person name="Dillman A.R."/>
            <person name="Macchietto M.G."/>
            <person name="Heikkinen L."/>
            <person name="Lakso M."/>
            <person name="Fracchia K.M."/>
            <person name="Antoshechkin I."/>
            <person name="Mortazavi A."/>
            <person name="Wong G."/>
            <person name="Sternberg P.W."/>
        </authorList>
    </citation>
    <scope>NUCLEOTIDE SEQUENCE [LARGE SCALE GENOMIC DNA]</scope>
    <source>
        <strain evidence="1">MT8872</strain>
    </source>
</reference>
<keyword evidence="1" id="KW-1185">Reference proteome</keyword>